<feature type="transmembrane region" description="Helical" evidence="2">
    <location>
        <begin position="370"/>
        <end position="390"/>
    </location>
</feature>
<evidence type="ECO:0000256" key="1">
    <source>
        <dbReference type="SAM" id="MobiDB-lite"/>
    </source>
</evidence>
<feature type="transmembrane region" description="Helical" evidence="2">
    <location>
        <begin position="150"/>
        <end position="174"/>
    </location>
</feature>
<keyword evidence="2" id="KW-1133">Transmembrane helix</keyword>
<feature type="transmembrane region" description="Helical" evidence="2">
    <location>
        <begin position="111"/>
        <end position="130"/>
    </location>
</feature>
<gene>
    <name evidence="3" type="ORF">PtA15_11A686</name>
</gene>
<feature type="transmembrane region" description="Helical" evidence="2">
    <location>
        <begin position="289"/>
        <end position="310"/>
    </location>
</feature>
<evidence type="ECO:0000256" key="2">
    <source>
        <dbReference type="SAM" id="Phobius"/>
    </source>
</evidence>
<reference evidence="3" key="1">
    <citation type="submission" date="2022-10" db="EMBL/GenBank/DDBJ databases">
        <title>Puccinia triticina Genome sequencing and assembly.</title>
        <authorList>
            <person name="Li C."/>
        </authorList>
    </citation>
    <scope>NUCLEOTIDE SEQUENCE</scope>
    <source>
        <strain evidence="3">Pt15</strain>
    </source>
</reference>
<keyword evidence="2" id="KW-0812">Transmembrane</keyword>
<feature type="transmembrane region" description="Helical" evidence="2">
    <location>
        <begin position="46"/>
        <end position="71"/>
    </location>
</feature>
<dbReference type="GeneID" id="77802515"/>
<evidence type="ECO:0000313" key="4">
    <source>
        <dbReference type="Proteomes" id="UP001164743"/>
    </source>
</evidence>
<dbReference type="EMBL" id="CP110431">
    <property type="protein sequence ID" value="WAQ89994.1"/>
    <property type="molecule type" value="Genomic_DNA"/>
</dbReference>
<accession>A0ABY7CZF7</accession>
<protein>
    <submittedName>
        <fullName evidence="3">Uncharacterized protein</fullName>
    </submittedName>
</protein>
<organism evidence="3 4">
    <name type="scientific">Puccinia triticina</name>
    <dbReference type="NCBI Taxonomy" id="208348"/>
    <lineage>
        <taxon>Eukaryota</taxon>
        <taxon>Fungi</taxon>
        <taxon>Dikarya</taxon>
        <taxon>Basidiomycota</taxon>
        <taxon>Pucciniomycotina</taxon>
        <taxon>Pucciniomycetes</taxon>
        <taxon>Pucciniales</taxon>
        <taxon>Pucciniaceae</taxon>
        <taxon>Puccinia</taxon>
    </lineage>
</organism>
<evidence type="ECO:0000313" key="3">
    <source>
        <dbReference type="EMBL" id="WAQ89994.1"/>
    </source>
</evidence>
<feature type="region of interest" description="Disordered" evidence="1">
    <location>
        <begin position="320"/>
        <end position="343"/>
    </location>
</feature>
<sequence>MDLDFNLEQVVDLFFVSPRQSTIRLSSTGPGEEFISTWTSVPLSRIAVAFMIIFFCLHVLIAGLCLIILILPYARRTGADRSQWVFRKVYIQDQSGGEVHKDPLYFANARVLLTIAQLLSSASTPAFIWFDIGVTTPNEHSLRPQVMPAFGLMNLAEILAYWSLSHCFLVTVCYGQKTPGAKSKGLITHISPRLINTIFICLPIAAAAMTIVVVTRVILVTNNVQAGMVQLFAGLDRGSLIWKQIAVNPQSSVGLYSQLNVINLDLKRLAIETSDLMETSFERFRFGEFVFLSFSSISCPIFVTLFYVLLQNYQHQRRSSSRRSVRPGDSLKHENTHSDNDPHCHSAATSMGYFDAIKTDRQFFHLNMRALGTFLAMLINISVHLIAIIRTVDTLAVPHWRGIVSCLATAGSTFSGIPIAWQCWRLYADQVQSSAQASKNHSSQLEEIHHSHVFPGPPGEMQSEFHIFPKDAVVGPTNGSYTPEKFTTSL</sequence>
<feature type="transmembrane region" description="Helical" evidence="2">
    <location>
        <begin position="194"/>
        <end position="219"/>
    </location>
</feature>
<dbReference type="RefSeq" id="XP_053025549.1">
    <property type="nucleotide sequence ID" value="XM_053161620.1"/>
</dbReference>
<feature type="compositionally biased region" description="Basic and acidic residues" evidence="1">
    <location>
        <begin position="329"/>
        <end position="343"/>
    </location>
</feature>
<keyword evidence="4" id="KW-1185">Reference proteome</keyword>
<name>A0ABY7CZF7_9BASI</name>
<proteinExistence type="predicted"/>
<dbReference type="Proteomes" id="UP001164743">
    <property type="component" value="Chromosome 11A"/>
</dbReference>
<feature type="transmembrane region" description="Helical" evidence="2">
    <location>
        <begin position="402"/>
        <end position="421"/>
    </location>
</feature>
<keyword evidence="2" id="KW-0472">Membrane</keyword>